<dbReference type="GO" id="GO:0006355">
    <property type="term" value="P:regulation of DNA-templated transcription"/>
    <property type="evidence" value="ECO:0007669"/>
    <property type="project" value="InterPro"/>
</dbReference>
<evidence type="ECO:0000256" key="3">
    <source>
        <dbReference type="SAM" id="MobiDB-lite"/>
    </source>
</evidence>
<dbReference type="PROSITE" id="PS00622">
    <property type="entry name" value="HTH_LUXR_1"/>
    <property type="match status" value="1"/>
</dbReference>
<dbReference type="Pfam" id="PF13191">
    <property type="entry name" value="AAA_16"/>
    <property type="match status" value="1"/>
</dbReference>
<organism evidence="5 6">
    <name type="scientific">Allokutzneria albata</name>
    <name type="common">Kibdelosporangium albatum</name>
    <dbReference type="NCBI Taxonomy" id="211114"/>
    <lineage>
        <taxon>Bacteria</taxon>
        <taxon>Bacillati</taxon>
        <taxon>Actinomycetota</taxon>
        <taxon>Actinomycetes</taxon>
        <taxon>Pseudonocardiales</taxon>
        <taxon>Pseudonocardiaceae</taxon>
        <taxon>Allokutzneria</taxon>
    </lineage>
</organism>
<dbReference type="EMBL" id="LT629701">
    <property type="protein sequence ID" value="SDN50132.1"/>
    <property type="molecule type" value="Genomic_DNA"/>
</dbReference>
<dbReference type="Gene3D" id="1.10.10.10">
    <property type="entry name" value="Winged helix-like DNA-binding domain superfamily/Winged helix DNA-binding domain"/>
    <property type="match status" value="1"/>
</dbReference>
<dbReference type="CDD" id="cd06170">
    <property type="entry name" value="LuxR_C_like"/>
    <property type="match status" value="1"/>
</dbReference>
<dbReference type="RefSeq" id="WP_081899926.1">
    <property type="nucleotide sequence ID" value="NZ_JOEF01000001.1"/>
</dbReference>
<name>A0A1H0BWX1_ALLAB</name>
<dbReference type="InterPro" id="IPR036388">
    <property type="entry name" value="WH-like_DNA-bd_sf"/>
</dbReference>
<dbReference type="Gene3D" id="1.25.40.10">
    <property type="entry name" value="Tetratricopeptide repeat domain"/>
    <property type="match status" value="2"/>
</dbReference>
<dbReference type="AlphaFoldDB" id="A0A1H0BWX1"/>
<dbReference type="SMART" id="SM00421">
    <property type="entry name" value="HTH_LUXR"/>
    <property type="match status" value="1"/>
</dbReference>
<feature type="compositionally biased region" description="Basic and acidic residues" evidence="3">
    <location>
        <begin position="857"/>
        <end position="887"/>
    </location>
</feature>
<dbReference type="InterPro" id="IPR041664">
    <property type="entry name" value="AAA_16"/>
</dbReference>
<dbReference type="PANTHER" id="PTHR16305:SF35">
    <property type="entry name" value="TRANSCRIPTIONAL ACTIVATOR DOMAIN"/>
    <property type="match status" value="1"/>
</dbReference>
<dbReference type="OrthoDB" id="134933at2"/>
<dbReference type="PRINTS" id="PR00038">
    <property type="entry name" value="HTHLUXR"/>
</dbReference>
<feature type="region of interest" description="Disordered" evidence="3">
    <location>
        <begin position="857"/>
        <end position="896"/>
    </location>
</feature>
<dbReference type="STRING" id="211114.SAMN04489726_6893"/>
<dbReference type="GO" id="GO:0005524">
    <property type="term" value="F:ATP binding"/>
    <property type="evidence" value="ECO:0007669"/>
    <property type="project" value="UniProtKB-KW"/>
</dbReference>
<evidence type="ECO:0000256" key="2">
    <source>
        <dbReference type="ARBA" id="ARBA00022840"/>
    </source>
</evidence>
<gene>
    <name evidence="5" type="ORF">SAMN04489726_6893</name>
</gene>
<reference evidence="5 6" key="1">
    <citation type="submission" date="2016-10" db="EMBL/GenBank/DDBJ databases">
        <authorList>
            <person name="de Groot N.N."/>
        </authorList>
    </citation>
    <scope>NUCLEOTIDE SEQUENCE [LARGE SCALE GENOMIC DNA]</scope>
    <source>
        <strain evidence="5 6">DSM 44149</strain>
    </source>
</reference>
<protein>
    <submittedName>
        <fullName evidence="5">Regulatory protein, luxR family</fullName>
    </submittedName>
</protein>
<dbReference type="Gene3D" id="3.40.50.300">
    <property type="entry name" value="P-loop containing nucleotide triphosphate hydrolases"/>
    <property type="match status" value="1"/>
</dbReference>
<dbReference type="InterPro" id="IPR011990">
    <property type="entry name" value="TPR-like_helical_dom_sf"/>
</dbReference>
<dbReference type="GO" id="GO:0003677">
    <property type="term" value="F:DNA binding"/>
    <property type="evidence" value="ECO:0007669"/>
    <property type="project" value="InterPro"/>
</dbReference>
<dbReference type="SUPFAM" id="SSF52540">
    <property type="entry name" value="P-loop containing nucleoside triphosphate hydrolases"/>
    <property type="match status" value="1"/>
</dbReference>
<dbReference type="SUPFAM" id="SSF46894">
    <property type="entry name" value="C-terminal effector domain of the bipartite response regulators"/>
    <property type="match status" value="1"/>
</dbReference>
<dbReference type="GO" id="GO:0004016">
    <property type="term" value="F:adenylate cyclase activity"/>
    <property type="evidence" value="ECO:0007669"/>
    <property type="project" value="TreeGrafter"/>
</dbReference>
<evidence type="ECO:0000313" key="5">
    <source>
        <dbReference type="EMBL" id="SDN50132.1"/>
    </source>
</evidence>
<accession>A0A1H0BWX1</accession>
<dbReference type="InterPro" id="IPR000792">
    <property type="entry name" value="Tscrpt_reg_LuxR_C"/>
</dbReference>
<dbReference type="Proteomes" id="UP000183376">
    <property type="component" value="Chromosome I"/>
</dbReference>
<evidence type="ECO:0000313" key="6">
    <source>
        <dbReference type="Proteomes" id="UP000183376"/>
    </source>
</evidence>
<dbReference type="InterPro" id="IPR027417">
    <property type="entry name" value="P-loop_NTPase"/>
</dbReference>
<feature type="domain" description="HTH luxR-type" evidence="4">
    <location>
        <begin position="886"/>
        <end position="951"/>
    </location>
</feature>
<dbReference type="SUPFAM" id="SSF48452">
    <property type="entry name" value="TPR-like"/>
    <property type="match status" value="2"/>
</dbReference>
<keyword evidence="2" id="KW-0067">ATP-binding</keyword>
<sequence>MWLGEVEYVLLVERDQELGTLKSLFADTMRGNGRVAVVSGGVASGKTELLRSMVEHSIASGALHLNANGSPMERAIPLGVLHQLLSRAPLNSEHVPLVTAVLASSRSAVGMVGVHSGGMGKGIDRLPLNLVRDVADALTALARTAPVLVTVDDIQYADFASLNCLRHLVDHLQGSRIMMVLTESTHSAPVHPVFHTETLRSRICSRVRLGTLSETAVRAVTAEHLGTDAADRLARDYFRCTGGNPLLVRALIDDAQAATVTTTTAGAALECAPGYGFRQAVLACLERGEEQTRDVARAAAVLETSGALAASTVADAKVLLRRVLDTDPDTVDTALGVLDAMGVLDGSLAFRHAAGRAAVLDDLDRERRAQLHFRAAQLLHLEGAPARRIAAHLVAIGHAGSSWEAEVLLEAADHALAEDDTENASRYLELAEAGCSDDDQLARIRAALSRVEWRLNPGTALRYLQPLFDAFTRNQLGDGDASTLLRYLLWHGRVDKAAEAIERTAHADRSRVGLQFGSACQLLVNSYPPLRPVVARAQQLPVIEPYAAANVSRCAQAANALHTVLTEGPGNRVTESALQYLQRAKLSDSTVEAVESALLALVYGERTDKAGPLCDELLEEATSRGVRTWQAVLCGIRAEIALRQGDLPAARQYAERALASIPRQSWGVAAAGPLATLALATLAMGEVDTAAEQLEFQVPDSVFQSRFGLHYLQARGHYYLATDQLQAALADFRFCGALMREWGIDSPSFLPWRSDAAQVHLRLGEAAKAQELLTEQLDLTCAASHRARGVSLFLLARTKEVGKRVAVFRQAIDSLYAAGDRFMLSKAMHGLGQTYHSLNEPGKARMFKHRAEQLARELRPAGGDAERAEPDARGGAERAEEKAHEPQARVSSLTSSERRVAELAAHGYTNREISRHLYITVSTVEQHLTRVYRKLNVGSRAALPRELQLDMKTADTAAS</sequence>
<dbReference type="InterPro" id="IPR016032">
    <property type="entry name" value="Sig_transdc_resp-reg_C-effctor"/>
</dbReference>
<proteinExistence type="predicted"/>
<evidence type="ECO:0000256" key="1">
    <source>
        <dbReference type="ARBA" id="ARBA00022741"/>
    </source>
</evidence>
<keyword evidence="1" id="KW-0547">Nucleotide-binding</keyword>
<dbReference type="eggNOG" id="COG2909">
    <property type="taxonomic scope" value="Bacteria"/>
</dbReference>
<evidence type="ECO:0000259" key="4">
    <source>
        <dbReference type="PROSITE" id="PS50043"/>
    </source>
</evidence>
<dbReference type="GO" id="GO:0005737">
    <property type="term" value="C:cytoplasm"/>
    <property type="evidence" value="ECO:0007669"/>
    <property type="project" value="TreeGrafter"/>
</dbReference>
<keyword evidence="6" id="KW-1185">Reference proteome</keyword>
<dbReference type="PANTHER" id="PTHR16305">
    <property type="entry name" value="TESTICULAR SOLUBLE ADENYLYL CYCLASE"/>
    <property type="match status" value="1"/>
</dbReference>
<dbReference type="PROSITE" id="PS50043">
    <property type="entry name" value="HTH_LUXR_2"/>
    <property type="match status" value="1"/>
</dbReference>
<dbReference type="Pfam" id="PF00196">
    <property type="entry name" value="GerE"/>
    <property type="match status" value="1"/>
</dbReference>